<sequence>MEYKRLSIYRVFSGVSGTKEEAAALEHHQPWFSRPNCAVSAVPRSILGEESDLSVVIL</sequence>
<organism evidence="1 2">
    <name type="scientific">Trifolium medium</name>
    <dbReference type="NCBI Taxonomy" id="97028"/>
    <lineage>
        <taxon>Eukaryota</taxon>
        <taxon>Viridiplantae</taxon>
        <taxon>Streptophyta</taxon>
        <taxon>Embryophyta</taxon>
        <taxon>Tracheophyta</taxon>
        <taxon>Spermatophyta</taxon>
        <taxon>Magnoliopsida</taxon>
        <taxon>eudicotyledons</taxon>
        <taxon>Gunneridae</taxon>
        <taxon>Pentapetalae</taxon>
        <taxon>rosids</taxon>
        <taxon>fabids</taxon>
        <taxon>Fabales</taxon>
        <taxon>Fabaceae</taxon>
        <taxon>Papilionoideae</taxon>
        <taxon>50 kb inversion clade</taxon>
        <taxon>NPAAA clade</taxon>
        <taxon>Hologalegina</taxon>
        <taxon>IRL clade</taxon>
        <taxon>Trifolieae</taxon>
        <taxon>Trifolium</taxon>
    </lineage>
</organism>
<evidence type="ECO:0000313" key="1">
    <source>
        <dbReference type="EMBL" id="MCI10391.1"/>
    </source>
</evidence>
<keyword evidence="2" id="KW-1185">Reference proteome</keyword>
<name>A0A392PE35_9FABA</name>
<dbReference type="Proteomes" id="UP000265520">
    <property type="component" value="Unassembled WGS sequence"/>
</dbReference>
<feature type="non-terminal residue" evidence="1">
    <location>
        <position position="58"/>
    </location>
</feature>
<evidence type="ECO:0000313" key="2">
    <source>
        <dbReference type="Proteomes" id="UP000265520"/>
    </source>
</evidence>
<dbReference type="AlphaFoldDB" id="A0A392PE35"/>
<proteinExistence type="predicted"/>
<protein>
    <submittedName>
        <fullName evidence="1">Uncharacterized protein</fullName>
    </submittedName>
</protein>
<dbReference type="EMBL" id="LXQA010076054">
    <property type="protein sequence ID" value="MCI10391.1"/>
    <property type="molecule type" value="Genomic_DNA"/>
</dbReference>
<comment type="caution">
    <text evidence="1">The sequence shown here is derived from an EMBL/GenBank/DDBJ whole genome shotgun (WGS) entry which is preliminary data.</text>
</comment>
<accession>A0A392PE35</accession>
<reference evidence="1 2" key="1">
    <citation type="journal article" date="2018" name="Front. Plant Sci.">
        <title>Red Clover (Trifolium pratense) and Zigzag Clover (T. medium) - A Picture of Genomic Similarities and Differences.</title>
        <authorList>
            <person name="Dluhosova J."/>
            <person name="Istvanek J."/>
            <person name="Nedelnik J."/>
            <person name="Repkova J."/>
        </authorList>
    </citation>
    <scope>NUCLEOTIDE SEQUENCE [LARGE SCALE GENOMIC DNA]</scope>
    <source>
        <strain evidence="2">cv. 10/8</strain>
        <tissue evidence="1">Leaf</tissue>
    </source>
</reference>